<reference evidence="1 2" key="1">
    <citation type="journal article" date="2009" name="Nucleic Acids Res.">
        <title>Whole-genome analyses reveal genetic instability of Acetobacter pasteurianus.</title>
        <authorList>
            <person name="Azuma Y."/>
            <person name="Hosoyama A."/>
            <person name="Matsutani M."/>
            <person name="Furuya N."/>
            <person name="Horikawa H."/>
            <person name="Harada T."/>
            <person name="Hirakawa H."/>
            <person name="Kuhara S."/>
            <person name="Matsushita K."/>
            <person name="Fujita N."/>
            <person name="Shirai M."/>
        </authorList>
    </citation>
    <scope>NUCLEOTIDE SEQUENCE [LARGE SCALE GENOMIC DNA]</scope>
    <source>
        <strain evidence="2">NBRC 105184 / IFO 3283-01</strain>
    </source>
</reference>
<dbReference type="Proteomes" id="UP000000948">
    <property type="component" value="Chromosome"/>
</dbReference>
<protein>
    <submittedName>
        <fullName evidence="1">Uncharacterized protein</fullName>
    </submittedName>
</protein>
<evidence type="ECO:0000313" key="1">
    <source>
        <dbReference type="EMBL" id="BAH99576.1"/>
    </source>
</evidence>
<organism evidence="1 2">
    <name type="scientific">Acetobacter pasteurianus (strain NBRC 105184 / IFO 3283-01)</name>
    <dbReference type="NCBI Taxonomy" id="634452"/>
    <lineage>
        <taxon>Bacteria</taxon>
        <taxon>Pseudomonadati</taxon>
        <taxon>Pseudomonadota</taxon>
        <taxon>Alphaproteobacteria</taxon>
        <taxon>Acetobacterales</taxon>
        <taxon>Acetobacteraceae</taxon>
        <taxon>Acetobacter</taxon>
    </lineage>
</organism>
<name>C7JHX2_ACEP3</name>
<dbReference type="HOGENOM" id="CLU_627937_0_0_5"/>
<evidence type="ECO:0000313" key="2">
    <source>
        <dbReference type="Proteomes" id="UP000000948"/>
    </source>
</evidence>
<dbReference type="EMBL" id="AP011121">
    <property type="protein sequence ID" value="BAH99576.1"/>
    <property type="molecule type" value="Genomic_DNA"/>
</dbReference>
<accession>C7JHX2</accession>
<dbReference type="STRING" id="634452.APA01_14300"/>
<dbReference type="KEGG" id="apt:APA01_14300"/>
<dbReference type="eggNOG" id="ENOG5033UAB">
    <property type="taxonomic scope" value="Bacteria"/>
</dbReference>
<dbReference type="AlphaFoldDB" id="C7JHX2"/>
<dbReference type="PATRIC" id="fig|634452.3.peg.1503"/>
<sequence length="436" mass="48644">MQPTNPEAFMLTALHPEVRSLVGQFAGGLMPIRLRTDEKYSLIIKTQKEAILAAKMNGGFALYLPALPSTTVTTTALVTAFFDDDDQPLIIRSPLFGDDSFSREILAILKYDEVDIYFFDDQNYEWMSFRTALEDGGSCLTDKEEIHLLTYHPETAKSVHQVLINWFGQRTRDDDDRAIQAVFKSELAPNDILVLDMTPEVNGYQGSTGFRHDSLTRTNPGYFQERDISVCLLRAFKPESIMMNPLRKDTSKEILDHLVLTESVAILIQAKDSPITEAGLSRSLDRKRRATRKEVDDAIRQINGAARYLGREAVARLVVGGKDVEVSIGRRQIIGLAIVKELFDDEGDVYATACGKLAGLSGGGLVMDYNSFHAFTHHFTSADAFISALHTLIARMRTGTWFPVKHAVLDGILDWIDNISGQKSDTPTLPSRKLPE</sequence>
<gene>
    <name evidence="1" type="ordered locus">APA01_14300</name>
</gene>
<dbReference type="BioCyc" id="APAS634452:APA01_RS07230-MONOMER"/>
<proteinExistence type="predicted"/>